<reference evidence="3" key="1">
    <citation type="journal article" date="2019" name="Int. J. Syst. Evol. Microbiol.">
        <title>The Global Catalogue of Microorganisms (GCM) 10K type strain sequencing project: providing services to taxonomists for standard genome sequencing and annotation.</title>
        <authorList>
            <consortium name="The Broad Institute Genomics Platform"/>
            <consortium name="The Broad Institute Genome Sequencing Center for Infectious Disease"/>
            <person name="Wu L."/>
            <person name="Ma J."/>
        </authorList>
    </citation>
    <scope>NUCLEOTIDE SEQUENCE [LARGE SCALE GENOMIC DNA]</scope>
    <source>
        <strain evidence="3">CGMCC 1.19062</strain>
    </source>
</reference>
<dbReference type="Pfam" id="PF13391">
    <property type="entry name" value="HNH_2"/>
    <property type="match status" value="1"/>
</dbReference>
<dbReference type="GO" id="GO:0004519">
    <property type="term" value="F:endonuclease activity"/>
    <property type="evidence" value="ECO:0007669"/>
    <property type="project" value="UniProtKB-KW"/>
</dbReference>
<sequence length="270" mass="30152">MYQGKNWDYAAGILWPVLVQAASNGRRFFYSDLSPLIDTNPLNVGKALGPIQDFCLDHDLPPLTVLVIGKASKVPGSGFIAWDIEDLEQAMKLVFAENWSAIENPYGHFGPDDSRESLADRLLKAPDTSGEIYRHVRDRGVAQRIFKAALSEAYDHSCAFCGMTFTAALEGAHIIPWSMCTPEQKLDVRNGILLCATHHRLFDQKCMGVRADFRIQHSDPEGEDEPYSEIDTALSIQLHGKLMRLPKNPSIRPSAELIAKRWKADGWDGE</sequence>
<name>A0ABW5DU67_9PROT</name>
<keyword evidence="3" id="KW-1185">Reference proteome</keyword>
<dbReference type="SMART" id="SM00507">
    <property type="entry name" value="HNHc"/>
    <property type="match status" value="1"/>
</dbReference>
<keyword evidence="2" id="KW-0378">Hydrolase</keyword>
<protein>
    <submittedName>
        <fullName evidence="2">HNH endonuclease</fullName>
    </submittedName>
</protein>
<evidence type="ECO:0000259" key="1">
    <source>
        <dbReference type="SMART" id="SM00507"/>
    </source>
</evidence>
<keyword evidence="2" id="KW-0540">Nuclease</keyword>
<evidence type="ECO:0000313" key="3">
    <source>
        <dbReference type="Proteomes" id="UP001597295"/>
    </source>
</evidence>
<comment type="caution">
    <text evidence="2">The sequence shown here is derived from an EMBL/GenBank/DDBJ whole genome shotgun (WGS) entry which is preliminary data.</text>
</comment>
<dbReference type="EMBL" id="JBHUIP010000005">
    <property type="protein sequence ID" value="MFD2262810.1"/>
    <property type="molecule type" value="Genomic_DNA"/>
</dbReference>
<gene>
    <name evidence="2" type="ORF">ACFSM5_07910</name>
</gene>
<evidence type="ECO:0000313" key="2">
    <source>
        <dbReference type="EMBL" id="MFD2262810.1"/>
    </source>
</evidence>
<dbReference type="Proteomes" id="UP001597295">
    <property type="component" value="Unassembled WGS sequence"/>
</dbReference>
<accession>A0ABW5DU67</accession>
<dbReference type="RefSeq" id="WP_379875777.1">
    <property type="nucleotide sequence ID" value="NZ_JBHUIP010000005.1"/>
</dbReference>
<proteinExistence type="predicted"/>
<organism evidence="2 3">
    <name type="scientific">Lacibacterium aquatile</name>
    <dbReference type="NCBI Taxonomy" id="1168082"/>
    <lineage>
        <taxon>Bacteria</taxon>
        <taxon>Pseudomonadati</taxon>
        <taxon>Pseudomonadota</taxon>
        <taxon>Alphaproteobacteria</taxon>
        <taxon>Rhodospirillales</taxon>
        <taxon>Rhodospirillaceae</taxon>
    </lineage>
</organism>
<dbReference type="CDD" id="cd00085">
    <property type="entry name" value="HNHc"/>
    <property type="match status" value="1"/>
</dbReference>
<feature type="domain" description="HNH nuclease" evidence="1">
    <location>
        <begin position="145"/>
        <end position="200"/>
    </location>
</feature>
<keyword evidence="2" id="KW-0255">Endonuclease</keyword>
<dbReference type="InterPro" id="IPR003615">
    <property type="entry name" value="HNH_nuc"/>
</dbReference>